<dbReference type="RefSeq" id="XP_043040102.1">
    <property type="nucleotide sequence ID" value="XM_043179788.1"/>
</dbReference>
<dbReference type="EMBL" id="MU250534">
    <property type="protein sequence ID" value="KAG7446602.1"/>
    <property type="molecule type" value="Genomic_DNA"/>
</dbReference>
<sequence length="150" mass="17450">MITWISTSTVNCTRVQHGYTKSICPYTRFRKNRPTFERKRHPSLDLLPRETRVSGSELARVFELRLHFMNPQWDKWVKNTVARDAHSLLGFPPQCECEFGKMLLRSAASVAQPLPLKSYEGRPVFGTIEITLAVLVYRWRCFHLVSCHSI</sequence>
<proteinExistence type="predicted"/>
<comment type="caution">
    <text evidence="1">The sequence shown here is derived from an EMBL/GenBank/DDBJ whole genome shotgun (WGS) entry which is preliminary data.</text>
</comment>
<organism evidence="1 2">
    <name type="scientific">Guyanagaster necrorhizus</name>
    <dbReference type="NCBI Taxonomy" id="856835"/>
    <lineage>
        <taxon>Eukaryota</taxon>
        <taxon>Fungi</taxon>
        <taxon>Dikarya</taxon>
        <taxon>Basidiomycota</taxon>
        <taxon>Agaricomycotina</taxon>
        <taxon>Agaricomycetes</taxon>
        <taxon>Agaricomycetidae</taxon>
        <taxon>Agaricales</taxon>
        <taxon>Marasmiineae</taxon>
        <taxon>Physalacriaceae</taxon>
        <taxon>Guyanagaster</taxon>
    </lineage>
</organism>
<accession>A0A9P8AU69</accession>
<dbReference type="Proteomes" id="UP000812287">
    <property type="component" value="Unassembled WGS sequence"/>
</dbReference>
<dbReference type="AlphaFoldDB" id="A0A9P8AU69"/>
<gene>
    <name evidence="1" type="ORF">BT62DRAFT_128758</name>
</gene>
<dbReference type="OrthoDB" id="2868676at2759"/>
<dbReference type="GeneID" id="66102082"/>
<reference evidence="1" key="1">
    <citation type="submission" date="2020-11" db="EMBL/GenBank/DDBJ databases">
        <title>Adaptations for nitrogen fixation in a non-lichenized fungal sporocarp promotes dispersal by wood-feeding termites.</title>
        <authorList>
            <consortium name="DOE Joint Genome Institute"/>
            <person name="Koch R.A."/>
            <person name="Yoon G."/>
            <person name="Arayal U."/>
            <person name="Lail K."/>
            <person name="Amirebrahimi M."/>
            <person name="Labutti K."/>
            <person name="Lipzen A."/>
            <person name="Riley R."/>
            <person name="Barry K."/>
            <person name="Henrissat B."/>
            <person name="Grigoriev I.V."/>
            <person name="Herr J.R."/>
            <person name="Aime M.C."/>
        </authorList>
    </citation>
    <scope>NUCLEOTIDE SEQUENCE</scope>
    <source>
        <strain evidence="1">MCA 3950</strain>
    </source>
</reference>
<protein>
    <submittedName>
        <fullName evidence="1">Uncharacterized protein</fullName>
    </submittedName>
</protein>
<evidence type="ECO:0000313" key="1">
    <source>
        <dbReference type="EMBL" id="KAG7446602.1"/>
    </source>
</evidence>
<name>A0A9P8AU69_9AGAR</name>
<evidence type="ECO:0000313" key="2">
    <source>
        <dbReference type="Proteomes" id="UP000812287"/>
    </source>
</evidence>
<keyword evidence="2" id="KW-1185">Reference proteome</keyword>